<sequence length="177" mass="20664">MNQIPLYTLPLPEYHASPEPDHGAIGKKVDDFLKEHFLGQYVAVRCLSSGDHPGKSVDDLIDIIQTEGWDRYDPQREGDRYENNEGKHIDFFAFDYTIAQESEIFSMFTWPFYHWEIEKSGRPLRIDLILLYKPSKLEQVYFTYASREDEGDRSDGWIFKNPKNKRGALVGIIQLTE</sequence>
<gene>
    <name evidence="1" type="ORF">COV60_03255</name>
</gene>
<evidence type="ECO:0000313" key="2">
    <source>
        <dbReference type="Proteomes" id="UP000229782"/>
    </source>
</evidence>
<evidence type="ECO:0000313" key="1">
    <source>
        <dbReference type="EMBL" id="PIR02898.1"/>
    </source>
</evidence>
<reference evidence="1 2" key="1">
    <citation type="submission" date="2017-09" db="EMBL/GenBank/DDBJ databases">
        <title>Depth-based differentiation of microbial function through sediment-hosted aquifers and enrichment of novel symbionts in the deep terrestrial subsurface.</title>
        <authorList>
            <person name="Probst A.J."/>
            <person name="Ladd B."/>
            <person name="Jarett J.K."/>
            <person name="Geller-Mcgrath D.E."/>
            <person name="Sieber C.M."/>
            <person name="Emerson J.B."/>
            <person name="Anantharaman K."/>
            <person name="Thomas B.C."/>
            <person name="Malmstrom R."/>
            <person name="Stieglmeier M."/>
            <person name="Klingl A."/>
            <person name="Woyke T."/>
            <person name="Ryan C.M."/>
            <person name="Banfield J.F."/>
        </authorList>
    </citation>
    <scope>NUCLEOTIDE SEQUENCE [LARGE SCALE GENOMIC DNA]</scope>
    <source>
        <strain evidence="1">CG11_big_fil_rev_8_21_14_0_20_43_7</strain>
    </source>
</reference>
<dbReference type="Proteomes" id="UP000229782">
    <property type="component" value="Unassembled WGS sequence"/>
</dbReference>
<dbReference type="EMBL" id="PCWM01000077">
    <property type="protein sequence ID" value="PIR02898.1"/>
    <property type="molecule type" value="Genomic_DNA"/>
</dbReference>
<protein>
    <submittedName>
        <fullName evidence="1">Uncharacterized protein</fullName>
    </submittedName>
</protein>
<accession>A0A2H0N1Y7</accession>
<proteinExistence type="predicted"/>
<organism evidence="1 2">
    <name type="scientific">Candidatus Magasanikbacteria bacterium CG11_big_fil_rev_8_21_14_0_20_43_7</name>
    <dbReference type="NCBI Taxonomy" id="1974654"/>
    <lineage>
        <taxon>Bacteria</taxon>
        <taxon>Candidatus Magasanikiibacteriota</taxon>
    </lineage>
</organism>
<comment type="caution">
    <text evidence="1">The sequence shown here is derived from an EMBL/GenBank/DDBJ whole genome shotgun (WGS) entry which is preliminary data.</text>
</comment>
<name>A0A2H0N1Y7_9BACT</name>
<dbReference type="AlphaFoldDB" id="A0A2H0N1Y7"/>